<evidence type="ECO:0000256" key="8">
    <source>
        <dbReference type="SAM" id="MobiDB-lite"/>
    </source>
</evidence>
<dbReference type="SUPFAM" id="SSF103473">
    <property type="entry name" value="MFS general substrate transporter"/>
    <property type="match status" value="1"/>
</dbReference>
<dbReference type="InterPro" id="IPR020846">
    <property type="entry name" value="MFS_dom"/>
</dbReference>
<name>A0AAI8Z9A1_9PEZI</name>
<dbReference type="AlphaFoldDB" id="A0AAI8Z9A1"/>
<keyword evidence="4 9" id="KW-0812">Transmembrane</keyword>
<evidence type="ECO:0000256" key="4">
    <source>
        <dbReference type="ARBA" id="ARBA00022692"/>
    </source>
</evidence>
<feature type="region of interest" description="Disordered" evidence="8">
    <location>
        <begin position="1"/>
        <end position="20"/>
    </location>
</feature>
<feature type="domain" description="Major facilitator superfamily (MFS) profile" evidence="10">
    <location>
        <begin position="54"/>
        <end position="535"/>
    </location>
</feature>
<evidence type="ECO:0000313" key="11">
    <source>
        <dbReference type="EMBL" id="CAK4034801.1"/>
    </source>
</evidence>
<feature type="transmembrane region" description="Helical" evidence="9">
    <location>
        <begin position="399"/>
        <end position="421"/>
    </location>
</feature>
<dbReference type="PROSITE" id="PS00216">
    <property type="entry name" value="SUGAR_TRANSPORT_1"/>
    <property type="match status" value="1"/>
</dbReference>
<evidence type="ECO:0000256" key="7">
    <source>
        <dbReference type="ARBA" id="ARBA00049119"/>
    </source>
</evidence>
<evidence type="ECO:0000256" key="6">
    <source>
        <dbReference type="ARBA" id="ARBA00023136"/>
    </source>
</evidence>
<comment type="subcellular location">
    <subcellularLocation>
        <location evidence="1">Membrane</location>
        <topology evidence="1">Multi-pass membrane protein</topology>
    </subcellularLocation>
</comment>
<evidence type="ECO:0000256" key="5">
    <source>
        <dbReference type="ARBA" id="ARBA00022989"/>
    </source>
</evidence>
<dbReference type="GO" id="GO:1904679">
    <property type="term" value="P:myo-inositol import across plasma membrane"/>
    <property type="evidence" value="ECO:0007669"/>
    <property type="project" value="TreeGrafter"/>
</dbReference>
<feature type="transmembrane region" description="Helical" evidence="9">
    <location>
        <begin position="152"/>
        <end position="169"/>
    </location>
</feature>
<feature type="transmembrane region" description="Helical" evidence="9">
    <location>
        <begin position="479"/>
        <end position="501"/>
    </location>
</feature>
<comment type="caution">
    <text evidence="11">The sequence shown here is derived from an EMBL/GenBank/DDBJ whole genome shotgun (WGS) entry which is preliminary data.</text>
</comment>
<feature type="transmembrane region" description="Helical" evidence="9">
    <location>
        <begin position="181"/>
        <end position="204"/>
    </location>
</feature>
<dbReference type="InterPro" id="IPR005828">
    <property type="entry name" value="MFS_sugar_transport-like"/>
</dbReference>
<dbReference type="GO" id="GO:0016020">
    <property type="term" value="C:membrane"/>
    <property type="evidence" value="ECO:0007669"/>
    <property type="project" value="UniProtKB-SubCell"/>
</dbReference>
<feature type="transmembrane region" description="Helical" evidence="9">
    <location>
        <begin position="513"/>
        <end position="531"/>
    </location>
</feature>
<feature type="transmembrane region" description="Helical" evidence="9">
    <location>
        <begin position="50"/>
        <end position="67"/>
    </location>
</feature>
<dbReference type="Gene3D" id="1.20.1250.20">
    <property type="entry name" value="MFS general substrate transporter like domains"/>
    <property type="match status" value="2"/>
</dbReference>
<gene>
    <name evidence="11" type="ORF">LECACI_7A009959</name>
</gene>
<evidence type="ECO:0000259" key="10">
    <source>
        <dbReference type="PROSITE" id="PS50850"/>
    </source>
</evidence>
<dbReference type="Proteomes" id="UP001296104">
    <property type="component" value="Unassembled WGS sequence"/>
</dbReference>
<evidence type="ECO:0000256" key="3">
    <source>
        <dbReference type="ARBA" id="ARBA00022448"/>
    </source>
</evidence>
<keyword evidence="3" id="KW-0813">Transport</keyword>
<evidence type="ECO:0000256" key="1">
    <source>
        <dbReference type="ARBA" id="ARBA00004141"/>
    </source>
</evidence>
<dbReference type="Pfam" id="PF00083">
    <property type="entry name" value="Sugar_tr"/>
    <property type="match status" value="2"/>
</dbReference>
<dbReference type="PROSITE" id="PS50850">
    <property type="entry name" value="MFS"/>
    <property type="match status" value="1"/>
</dbReference>
<dbReference type="InterPro" id="IPR003663">
    <property type="entry name" value="Sugar/inositol_transpt"/>
</dbReference>
<comment type="similarity">
    <text evidence="2">Belongs to the major facilitator superfamily. Sugar transporter (TC 2.A.1.1) family.</text>
</comment>
<evidence type="ECO:0000256" key="2">
    <source>
        <dbReference type="ARBA" id="ARBA00010992"/>
    </source>
</evidence>
<dbReference type="InterPro" id="IPR036259">
    <property type="entry name" value="MFS_trans_sf"/>
</dbReference>
<feature type="transmembrane region" description="Helical" evidence="9">
    <location>
        <begin position="122"/>
        <end position="140"/>
    </location>
</feature>
<keyword evidence="5 9" id="KW-1133">Transmembrane helix</keyword>
<keyword evidence="6 9" id="KW-0472">Membrane</keyword>
<proteinExistence type="inferred from homology"/>
<dbReference type="EMBL" id="CAVMBE010000137">
    <property type="protein sequence ID" value="CAK4034801.1"/>
    <property type="molecule type" value="Genomic_DNA"/>
</dbReference>
<dbReference type="PROSITE" id="PS00217">
    <property type="entry name" value="SUGAR_TRANSPORT_2"/>
    <property type="match status" value="1"/>
</dbReference>
<evidence type="ECO:0000256" key="9">
    <source>
        <dbReference type="SAM" id="Phobius"/>
    </source>
</evidence>
<organism evidence="11 12">
    <name type="scientific">Lecanosticta acicola</name>
    <dbReference type="NCBI Taxonomy" id="111012"/>
    <lineage>
        <taxon>Eukaryota</taxon>
        <taxon>Fungi</taxon>
        <taxon>Dikarya</taxon>
        <taxon>Ascomycota</taxon>
        <taxon>Pezizomycotina</taxon>
        <taxon>Dothideomycetes</taxon>
        <taxon>Dothideomycetidae</taxon>
        <taxon>Mycosphaerellales</taxon>
        <taxon>Mycosphaerellaceae</taxon>
        <taxon>Lecanosticta</taxon>
    </lineage>
</organism>
<dbReference type="PANTHER" id="PTHR48020">
    <property type="entry name" value="PROTON MYO-INOSITOL COTRANSPORTER"/>
    <property type="match status" value="1"/>
</dbReference>
<keyword evidence="12" id="KW-1185">Reference proteome</keyword>
<sequence length="569" mass="61052">MRRSQDNETTNPDSREPLLRSSTEAALADQVTQPHAPRPGSGSIFHTSPIIHFLTLSAGISGLLFGYDTGVISSTLVSIGSDLSDRPLTTTDKSLITAITSLLALISAPWTGYFADKYGRRSVIFFPAIFFIAGAVIQAISTEVWVMVCGRAIVGAAVGVASGAVPLYITELAPAEMRGRLVTVQSLFITGGQVVAYLVGWILAGLPNGWRWMVGVAALPAILQLGLLARMPETPRWLVQKGREEAARAVLMKIYTGQDEGDRQETVRSVLANVQSEVTASDKIHSNDDEESSILKELLTIPSNRRALIIAFSSPSHTPDDPPLAGGPPVARPRAGTAPAPAGAGGGGARGRAMYFSATIFSLVGFTSPIGTSLSIATTNFLFTVLAFTKIDTIGRRNILLYSIPFMVLGLGTCSFAFQHIHMGNNEPSSSPTTSTPQTTTWPTICLLLSLLLYVSTYALGLGCVPWQQSELFPLRVRSLGSSFATTTNWSSNFLIGITFLPMLEVFGPSWTFAAYALVCFVGWWAVWAIYPETAGLELEDVGGLFESGWGVSESVRMFRERGRAKMGT</sequence>
<accession>A0AAI8Z9A1</accession>
<comment type="catalytic activity">
    <reaction evidence="7">
        <text>myo-inositol(out) + H(+)(out) = myo-inositol(in) + H(+)(in)</text>
        <dbReference type="Rhea" id="RHEA:60364"/>
        <dbReference type="ChEBI" id="CHEBI:15378"/>
        <dbReference type="ChEBI" id="CHEBI:17268"/>
    </reaction>
</comment>
<dbReference type="InterPro" id="IPR050814">
    <property type="entry name" value="Myo-inositol_Transporter"/>
</dbReference>
<reference evidence="11" key="1">
    <citation type="submission" date="2023-11" db="EMBL/GenBank/DDBJ databases">
        <authorList>
            <person name="Alioto T."/>
            <person name="Alioto T."/>
            <person name="Gomez Garrido J."/>
        </authorList>
    </citation>
    <scope>NUCLEOTIDE SEQUENCE</scope>
</reference>
<protein>
    <submittedName>
        <fullName evidence="11">Myo-inositol transporter 1</fullName>
    </submittedName>
</protein>
<dbReference type="PANTHER" id="PTHR48020:SF12">
    <property type="entry name" value="PROTON MYO-INOSITOL COTRANSPORTER"/>
    <property type="match status" value="1"/>
</dbReference>
<feature type="transmembrane region" description="Helical" evidence="9">
    <location>
        <begin position="441"/>
        <end position="467"/>
    </location>
</feature>
<evidence type="ECO:0000313" key="12">
    <source>
        <dbReference type="Proteomes" id="UP001296104"/>
    </source>
</evidence>
<feature type="compositionally biased region" description="Low complexity" evidence="8">
    <location>
        <begin position="327"/>
        <end position="342"/>
    </location>
</feature>
<feature type="transmembrane region" description="Helical" evidence="9">
    <location>
        <begin position="95"/>
        <end position="115"/>
    </location>
</feature>
<dbReference type="FunFam" id="1.20.1250.20:FF:000073">
    <property type="entry name" value="MFS myo-inositol transporter, putative"/>
    <property type="match status" value="1"/>
</dbReference>
<dbReference type="GO" id="GO:0005366">
    <property type="term" value="F:myo-inositol:proton symporter activity"/>
    <property type="evidence" value="ECO:0007669"/>
    <property type="project" value="TreeGrafter"/>
</dbReference>
<dbReference type="PRINTS" id="PR00171">
    <property type="entry name" value="SUGRTRNSPORT"/>
</dbReference>
<dbReference type="InterPro" id="IPR005829">
    <property type="entry name" value="Sugar_transporter_CS"/>
</dbReference>
<feature type="region of interest" description="Disordered" evidence="8">
    <location>
        <begin position="314"/>
        <end position="345"/>
    </location>
</feature>